<dbReference type="PROSITE" id="PS51464">
    <property type="entry name" value="SIS"/>
    <property type="match status" value="2"/>
</dbReference>
<keyword evidence="4" id="KW-1185">Reference proteome</keyword>
<feature type="domain" description="SIS" evidence="2">
    <location>
        <begin position="190"/>
        <end position="326"/>
    </location>
</feature>
<dbReference type="GO" id="GO:1901135">
    <property type="term" value="P:carbohydrate derivative metabolic process"/>
    <property type="evidence" value="ECO:0007669"/>
    <property type="project" value="InterPro"/>
</dbReference>
<evidence type="ECO:0000313" key="3">
    <source>
        <dbReference type="EMBL" id="RDZ26840.1"/>
    </source>
</evidence>
<proteinExistence type="predicted"/>
<dbReference type="InterPro" id="IPR046348">
    <property type="entry name" value="SIS_dom_sf"/>
</dbReference>
<feature type="domain" description="SIS" evidence="2">
    <location>
        <begin position="26"/>
        <end position="174"/>
    </location>
</feature>
<name>A0A371JZ11_9GAMM</name>
<dbReference type="CDD" id="cd05009">
    <property type="entry name" value="SIS_GlmS_GlmD_2"/>
    <property type="match status" value="1"/>
</dbReference>
<dbReference type="InterPro" id="IPR035490">
    <property type="entry name" value="GlmS/FrlB_SIS"/>
</dbReference>
<dbReference type="InterPro" id="IPR035466">
    <property type="entry name" value="GlmS/AgaS_SIS"/>
</dbReference>
<dbReference type="GO" id="GO:0097367">
    <property type="term" value="F:carbohydrate derivative binding"/>
    <property type="evidence" value="ECO:0007669"/>
    <property type="project" value="InterPro"/>
</dbReference>
<dbReference type="Proteomes" id="UP000264492">
    <property type="component" value="Unassembled WGS sequence"/>
</dbReference>
<dbReference type="CDD" id="cd05008">
    <property type="entry name" value="SIS_GlmS_GlmD_1"/>
    <property type="match status" value="1"/>
</dbReference>
<sequence length="336" mass="34847">MYAEAQEAGEAVARQFAANADAVDDLTDYLRQRPPRFIVTCARGSSDHAATYGKYLFETQLGLVTASASPSVGSVYAVRPQLDGALFVAISQSGKSPDLLRNAEIAKAAGAHVLALVNVLDSPLAGLADTVLGLHAGPETSVAATKSYLCSLSALLQLTARWSNDAALFNAVHELPDALRASFAQDWSPLVEGLVGARNLFVIGRGLGLGAAQEAALKFKETCGLHAEAFSSAEVKHGPMAIVGPGFPVLAFAQDDGTGDSTVAVAEEFRSRGAPVWLAAPGRGGAGSLPLARSLHPAMTPLLTVASFYKAANALSVARGHNPDLPPHLNKVTETV</sequence>
<evidence type="ECO:0000313" key="4">
    <source>
        <dbReference type="Proteomes" id="UP000264492"/>
    </source>
</evidence>
<organism evidence="3 4">
    <name type="scientific">Lysobacter silvisoli</name>
    <dbReference type="NCBI Taxonomy" id="2293254"/>
    <lineage>
        <taxon>Bacteria</taxon>
        <taxon>Pseudomonadati</taxon>
        <taxon>Pseudomonadota</taxon>
        <taxon>Gammaproteobacteria</taxon>
        <taxon>Lysobacterales</taxon>
        <taxon>Lysobacteraceae</taxon>
        <taxon>Lysobacter</taxon>
    </lineage>
</organism>
<keyword evidence="1" id="KW-0677">Repeat</keyword>
<dbReference type="OrthoDB" id="9761808at2"/>
<dbReference type="Gene3D" id="3.40.50.10490">
    <property type="entry name" value="Glucose-6-phosphate isomerase like protein, domain 1"/>
    <property type="match status" value="2"/>
</dbReference>
<dbReference type="PANTHER" id="PTHR10937">
    <property type="entry name" value="GLUCOSAMINE--FRUCTOSE-6-PHOSPHATE AMINOTRANSFERASE, ISOMERIZING"/>
    <property type="match status" value="1"/>
</dbReference>
<dbReference type="SUPFAM" id="SSF53697">
    <property type="entry name" value="SIS domain"/>
    <property type="match status" value="1"/>
</dbReference>
<dbReference type="RefSeq" id="WP_115861257.1">
    <property type="nucleotide sequence ID" value="NZ_QTSU01000003.1"/>
</dbReference>
<dbReference type="AlphaFoldDB" id="A0A371JZ11"/>
<dbReference type="Pfam" id="PF01380">
    <property type="entry name" value="SIS"/>
    <property type="match status" value="2"/>
</dbReference>
<comment type="caution">
    <text evidence="3">The sequence shown here is derived from an EMBL/GenBank/DDBJ whole genome shotgun (WGS) entry which is preliminary data.</text>
</comment>
<accession>A0A371JZ11</accession>
<dbReference type="InterPro" id="IPR001347">
    <property type="entry name" value="SIS_dom"/>
</dbReference>
<gene>
    <name evidence="3" type="ORF">DX914_16940</name>
</gene>
<reference evidence="3 4" key="1">
    <citation type="submission" date="2018-08" db="EMBL/GenBank/DDBJ databases">
        <title>Lysobacter sp. zong2l5, whole genome shotgun sequence.</title>
        <authorList>
            <person name="Zhang X."/>
            <person name="Feng G."/>
            <person name="Zhu H."/>
        </authorList>
    </citation>
    <scope>NUCLEOTIDE SEQUENCE [LARGE SCALE GENOMIC DNA]</scope>
    <source>
        <strain evidence="4">zong2l5</strain>
    </source>
</reference>
<dbReference type="EMBL" id="QTSU01000003">
    <property type="protein sequence ID" value="RDZ26840.1"/>
    <property type="molecule type" value="Genomic_DNA"/>
</dbReference>
<evidence type="ECO:0000256" key="1">
    <source>
        <dbReference type="ARBA" id="ARBA00022737"/>
    </source>
</evidence>
<evidence type="ECO:0000259" key="2">
    <source>
        <dbReference type="PROSITE" id="PS51464"/>
    </source>
</evidence>
<dbReference type="PANTHER" id="PTHR10937:SF8">
    <property type="entry name" value="AMINOTRANSFERASE-RELATED"/>
    <property type="match status" value="1"/>
</dbReference>
<protein>
    <submittedName>
        <fullName evidence="3">SIS domain-containing protein</fullName>
    </submittedName>
</protein>